<dbReference type="InterPro" id="IPR009003">
    <property type="entry name" value="Peptidase_S1_PA"/>
</dbReference>
<dbReference type="STRING" id="29845.A0A1V6RAQ9"/>
<organism evidence="3 4">
    <name type="scientific">Penicillium vulpinum</name>
    <dbReference type="NCBI Taxonomy" id="29845"/>
    <lineage>
        <taxon>Eukaryota</taxon>
        <taxon>Fungi</taxon>
        <taxon>Dikarya</taxon>
        <taxon>Ascomycota</taxon>
        <taxon>Pezizomycotina</taxon>
        <taxon>Eurotiomycetes</taxon>
        <taxon>Eurotiomycetidae</taxon>
        <taxon>Eurotiales</taxon>
        <taxon>Aspergillaceae</taxon>
        <taxon>Penicillium</taxon>
    </lineage>
</organism>
<evidence type="ECO:0000313" key="4">
    <source>
        <dbReference type="Proteomes" id="UP000191518"/>
    </source>
</evidence>
<dbReference type="OrthoDB" id="6380398at2759"/>
<dbReference type="AlphaFoldDB" id="A0A1V6RAQ9"/>
<keyword evidence="4" id="KW-1185">Reference proteome</keyword>
<reference evidence="4" key="1">
    <citation type="journal article" date="2017" name="Nat. Microbiol.">
        <title>Global analysis of biosynthetic gene clusters reveals vast potential of secondary metabolite production in Penicillium species.</title>
        <authorList>
            <person name="Nielsen J.C."/>
            <person name="Grijseels S."/>
            <person name="Prigent S."/>
            <person name="Ji B."/>
            <person name="Dainat J."/>
            <person name="Nielsen K.F."/>
            <person name="Frisvad J.C."/>
            <person name="Workman M."/>
            <person name="Nielsen J."/>
        </authorList>
    </citation>
    <scope>NUCLEOTIDE SEQUENCE [LARGE SCALE GENOMIC DNA]</scope>
    <source>
        <strain evidence="4">IBT 29486</strain>
    </source>
</reference>
<dbReference type="InterPro" id="IPR043504">
    <property type="entry name" value="Peptidase_S1_PA_chymotrypsin"/>
</dbReference>
<dbReference type="SUPFAM" id="SSF50494">
    <property type="entry name" value="Trypsin-like serine proteases"/>
    <property type="match status" value="1"/>
</dbReference>
<dbReference type="PROSITE" id="PS00134">
    <property type="entry name" value="TRYPSIN_HIS"/>
    <property type="match status" value="1"/>
</dbReference>
<dbReference type="Pfam" id="PF00089">
    <property type="entry name" value="Trypsin"/>
    <property type="match status" value="1"/>
</dbReference>
<proteinExistence type="predicted"/>
<comment type="caution">
    <text evidence="3">The sequence shown here is derived from an EMBL/GenBank/DDBJ whole genome shotgun (WGS) entry which is preliminary data.</text>
</comment>
<dbReference type="EMBL" id="MDYP01000069">
    <property type="protein sequence ID" value="OQD98645.1"/>
    <property type="molecule type" value="Genomic_DNA"/>
</dbReference>
<dbReference type="Proteomes" id="UP000191518">
    <property type="component" value="Unassembled WGS sequence"/>
</dbReference>
<accession>A0A1V6RAQ9</accession>
<dbReference type="GO" id="GO:0006508">
    <property type="term" value="P:proteolysis"/>
    <property type="evidence" value="ECO:0007669"/>
    <property type="project" value="InterPro"/>
</dbReference>
<dbReference type="GO" id="GO:0004252">
    <property type="term" value="F:serine-type endopeptidase activity"/>
    <property type="evidence" value="ECO:0007669"/>
    <property type="project" value="InterPro"/>
</dbReference>
<dbReference type="InterPro" id="IPR001254">
    <property type="entry name" value="Trypsin_dom"/>
</dbReference>
<name>A0A1V6RAQ9_9EURO</name>
<sequence>MAFSPIATAIINGTKTTSLEYAFIAAIISNNWFGNSMVCGDSVVGSRTILTAAHCLDGNTPSSFTVRVGSADYTTGGKLLNIQKITIYPSYSTNTIDHDYAIIHLADTVVDGSVTATALPGNEINPDDTSGVPVRLAG</sequence>
<dbReference type="InterPro" id="IPR018114">
    <property type="entry name" value="TRYPSIN_HIS"/>
</dbReference>
<dbReference type="PANTHER" id="PTHR24276">
    <property type="entry name" value="POLYSERASE-RELATED"/>
    <property type="match status" value="1"/>
</dbReference>
<evidence type="ECO:0000313" key="3">
    <source>
        <dbReference type="EMBL" id="OQD98645.1"/>
    </source>
</evidence>
<feature type="domain" description="Peptidase S1" evidence="2">
    <location>
        <begin position="10"/>
        <end position="138"/>
    </location>
</feature>
<dbReference type="InterPro" id="IPR050430">
    <property type="entry name" value="Peptidase_S1"/>
</dbReference>
<dbReference type="PANTHER" id="PTHR24276:SF98">
    <property type="entry name" value="FI18310P1-RELATED"/>
    <property type="match status" value="1"/>
</dbReference>
<dbReference type="Gene3D" id="2.40.10.10">
    <property type="entry name" value="Trypsin-like serine proteases"/>
    <property type="match status" value="1"/>
</dbReference>
<evidence type="ECO:0000259" key="2">
    <source>
        <dbReference type="PROSITE" id="PS50240"/>
    </source>
</evidence>
<gene>
    <name evidence="3" type="ORF">PENVUL_c069G08672</name>
</gene>
<dbReference type="PROSITE" id="PS50240">
    <property type="entry name" value="TRYPSIN_DOM"/>
    <property type="match status" value="1"/>
</dbReference>
<evidence type="ECO:0000256" key="1">
    <source>
        <dbReference type="ARBA" id="ARBA00023157"/>
    </source>
</evidence>
<protein>
    <recommendedName>
        <fullName evidence="2">Peptidase S1 domain-containing protein</fullName>
    </recommendedName>
</protein>
<keyword evidence="1" id="KW-1015">Disulfide bond</keyword>